<gene>
    <name evidence="3" type="ORF">GT755_30145</name>
</gene>
<feature type="transmembrane region" description="Helical" evidence="2">
    <location>
        <begin position="47"/>
        <end position="73"/>
    </location>
</feature>
<evidence type="ECO:0000256" key="2">
    <source>
        <dbReference type="SAM" id="Phobius"/>
    </source>
</evidence>
<keyword evidence="4" id="KW-1185">Reference proteome</keyword>
<dbReference type="EMBL" id="WXEW01000009">
    <property type="protein sequence ID" value="NAS25927.1"/>
    <property type="molecule type" value="Genomic_DNA"/>
</dbReference>
<feature type="transmembrane region" description="Helical" evidence="2">
    <location>
        <begin position="233"/>
        <end position="251"/>
    </location>
</feature>
<comment type="caution">
    <text evidence="3">The sequence shown here is derived from an EMBL/GenBank/DDBJ whole genome shotgun (WGS) entry which is preliminary data.</text>
</comment>
<sequence>MTPASSLGEGEHGQAVVSDSQPVGRTSLPAPPTDPAFDRYETGLRRFGLAAAAFLAPWFIVACNTGWALAQAAGASDQTGADALAAAAAHPALLHNVVLFGMLGALLMIPATLGAARLAGRGAAKLSFIAGTLTAAGYACYLAILLTDLTTIAMVRVGGPMADFAGVIDARQEDAAGTWVFLLFVLGNLVGTFLLGLALWRSRSIARWAAAAIMIWPPTHIVGLAAGVEWFEVAGAAVQGLGFAAVGARLLRRDGGRRRF</sequence>
<feature type="transmembrane region" description="Helical" evidence="2">
    <location>
        <begin position="207"/>
        <end position="227"/>
    </location>
</feature>
<proteinExistence type="predicted"/>
<organism evidence="3 4">
    <name type="scientific">Herbidospora solisilvae</name>
    <dbReference type="NCBI Taxonomy" id="2696284"/>
    <lineage>
        <taxon>Bacteria</taxon>
        <taxon>Bacillati</taxon>
        <taxon>Actinomycetota</taxon>
        <taxon>Actinomycetes</taxon>
        <taxon>Streptosporangiales</taxon>
        <taxon>Streptosporangiaceae</taxon>
        <taxon>Herbidospora</taxon>
    </lineage>
</organism>
<accession>A0A7C9J6F5</accession>
<reference evidence="3 4" key="1">
    <citation type="submission" date="2020-01" db="EMBL/GenBank/DDBJ databases">
        <title>Herbidospora sp. NEAU-GS84 nov., a novel actinomycete isolated from soil.</title>
        <authorList>
            <person name="Han L."/>
        </authorList>
    </citation>
    <scope>NUCLEOTIDE SEQUENCE [LARGE SCALE GENOMIC DNA]</scope>
    <source>
        <strain evidence="3 4">NEAU-GS84</strain>
    </source>
</reference>
<evidence type="ECO:0000313" key="3">
    <source>
        <dbReference type="EMBL" id="NAS25927.1"/>
    </source>
</evidence>
<keyword evidence="2" id="KW-0812">Transmembrane</keyword>
<name>A0A7C9J6F5_9ACTN</name>
<feature type="transmembrane region" description="Helical" evidence="2">
    <location>
        <begin position="179"/>
        <end position="200"/>
    </location>
</feature>
<dbReference type="AlphaFoldDB" id="A0A7C9J6F5"/>
<feature type="transmembrane region" description="Helical" evidence="2">
    <location>
        <begin position="93"/>
        <end position="114"/>
    </location>
</feature>
<evidence type="ECO:0000256" key="1">
    <source>
        <dbReference type="SAM" id="MobiDB-lite"/>
    </source>
</evidence>
<evidence type="ECO:0008006" key="5">
    <source>
        <dbReference type="Google" id="ProtNLM"/>
    </source>
</evidence>
<evidence type="ECO:0000313" key="4">
    <source>
        <dbReference type="Proteomes" id="UP000479526"/>
    </source>
</evidence>
<feature type="transmembrane region" description="Helical" evidence="2">
    <location>
        <begin position="126"/>
        <end position="146"/>
    </location>
</feature>
<feature type="region of interest" description="Disordered" evidence="1">
    <location>
        <begin position="1"/>
        <end position="35"/>
    </location>
</feature>
<keyword evidence="2" id="KW-0472">Membrane</keyword>
<keyword evidence="2" id="KW-1133">Transmembrane helix</keyword>
<protein>
    <recommendedName>
        <fullName evidence="5">DUF4386 family protein</fullName>
    </recommendedName>
</protein>
<dbReference type="Proteomes" id="UP000479526">
    <property type="component" value="Unassembled WGS sequence"/>
</dbReference>
<dbReference type="RefSeq" id="WP_161482948.1">
    <property type="nucleotide sequence ID" value="NZ_WXEW01000009.1"/>
</dbReference>